<name>A0ABR4NCC2_9FUNG</name>
<evidence type="ECO:0000313" key="5">
    <source>
        <dbReference type="Proteomes" id="UP001527925"/>
    </source>
</evidence>
<dbReference type="Pfam" id="PF08628">
    <property type="entry name" value="Nexin_C"/>
    <property type="match status" value="1"/>
</dbReference>
<dbReference type="PANTHER" id="PTHR22775">
    <property type="entry name" value="SORTING NEXIN"/>
    <property type="match status" value="1"/>
</dbReference>
<gene>
    <name evidence="4" type="ORF">HK105_203263</name>
</gene>
<feature type="compositionally biased region" description="Polar residues" evidence="2">
    <location>
        <begin position="321"/>
        <end position="331"/>
    </location>
</feature>
<feature type="region of interest" description="Disordered" evidence="2">
    <location>
        <begin position="359"/>
        <end position="384"/>
    </location>
</feature>
<keyword evidence="5" id="KW-1185">Reference proteome</keyword>
<feature type="domain" description="PXA" evidence="3">
    <location>
        <begin position="120"/>
        <end position="295"/>
    </location>
</feature>
<dbReference type="Pfam" id="PF02194">
    <property type="entry name" value="PXA"/>
    <property type="match status" value="1"/>
</dbReference>
<protein>
    <recommendedName>
        <fullName evidence="3">PXA domain-containing protein</fullName>
    </recommendedName>
</protein>
<dbReference type="Proteomes" id="UP001527925">
    <property type="component" value="Unassembled WGS sequence"/>
</dbReference>
<comment type="similarity">
    <text evidence="1">Belongs to the sorting nexin family.</text>
</comment>
<feature type="region of interest" description="Disordered" evidence="2">
    <location>
        <begin position="293"/>
        <end position="345"/>
    </location>
</feature>
<feature type="region of interest" description="Disordered" evidence="2">
    <location>
        <begin position="407"/>
        <end position="447"/>
    </location>
</feature>
<dbReference type="InterPro" id="IPR003114">
    <property type="entry name" value="Phox_assoc"/>
</dbReference>
<feature type="compositionally biased region" description="Low complexity" evidence="2">
    <location>
        <begin position="32"/>
        <end position="50"/>
    </location>
</feature>
<dbReference type="InterPro" id="IPR013937">
    <property type="entry name" value="Sorting_nexin_C"/>
</dbReference>
<feature type="compositionally biased region" description="Basic and acidic residues" evidence="2">
    <location>
        <begin position="423"/>
        <end position="433"/>
    </location>
</feature>
<sequence>MQSAGSLAAAAGGRRDGGASVASGTPGAGEWPAGAAQTPGATTPPHAARAQLQPSGQLAQASQVPPAAAQSPSLARAQAAAAQAAPSVLHEPGTAAARAVSSATLHQLFNLVRPLQFTSSAPVDAEIHKVVTLLLRDFIASWFTFISDNDEFVAELLRTIAAVIREMEHRLSRVDWVALVSRDVPEAVRRHIADFRSCCEKVGTAYAGGRSLEELFHGCQPHMALKDAESEIEYLRRVSEILLDMLLPELDARSDSVRMLVREIVTNNVLAMLVDMLADPDYLNQLFLRLFDPEDTSDDPSPADAEPYSPPEYGADGIQPESAQSDANGATSDEPDADQDAYPPNLHYHDAYQFQTHANGQQPAPTASEYAPLSDAHQPATSNPLLRFTMGGIERMTNSIDRLKNLVGARDPRDAADPTRLGDQSERRRLSERRQRRRQKAIENDREFEGLGVRIETPTPNADPFEGSPVDSGMLVQPPAQVRLDVWIYNQIQDLWRFASSLYVETRRGPWRLGPIDTTKYDRQFLEEPLLELLNEAFQFESDQRWLFTQILFFTKPVLHAIGSPIINRIVMKGIYFLICEEQIVNYLLLFRLSFWPDNNPAPANYAVRSEREKKETKKDLEDALVNLIAPLCSPLLGQQLAEERTRFLVDVFQYKSINKHLIFVVIDLILAHVASDVAEMRAAAE</sequence>
<evidence type="ECO:0000256" key="1">
    <source>
        <dbReference type="ARBA" id="ARBA00010883"/>
    </source>
</evidence>
<evidence type="ECO:0000256" key="2">
    <source>
        <dbReference type="SAM" id="MobiDB-lite"/>
    </source>
</evidence>
<dbReference type="PROSITE" id="PS51207">
    <property type="entry name" value="PXA"/>
    <property type="match status" value="1"/>
</dbReference>
<proteinExistence type="inferred from homology"/>
<dbReference type="EMBL" id="JADGIZ020000012">
    <property type="protein sequence ID" value="KAL2917199.1"/>
    <property type="molecule type" value="Genomic_DNA"/>
</dbReference>
<accession>A0ABR4NCC2</accession>
<organism evidence="4 5">
    <name type="scientific">Polyrhizophydium stewartii</name>
    <dbReference type="NCBI Taxonomy" id="2732419"/>
    <lineage>
        <taxon>Eukaryota</taxon>
        <taxon>Fungi</taxon>
        <taxon>Fungi incertae sedis</taxon>
        <taxon>Chytridiomycota</taxon>
        <taxon>Chytridiomycota incertae sedis</taxon>
        <taxon>Chytridiomycetes</taxon>
        <taxon>Rhizophydiales</taxon>
        <taxon>Rhizophydiales incertae sedis</taxon>
        <taxon>Polyrhizophydium</taxon>
    </lineage>
</organism>
<dbReference type="PANTHER" id="PTHR22775:SF3">
    <property type="entry name" value="SORTING NEXIN-13"/>
    <property type="match status" value="1"/>
</dbReference>
<feature type="compositionally biased region" description="Low complexity" evidence="2">
    <location>
        <begin position="57"/>
        <end position="75"/>
    </location>
</feature>
<reference evidence="4 5" key="1">
    <citation type="submission" date="2023-09" db="EMBL/GenBank/DDBJ databases">
        <title>Pangenome analysis of Batrachochytrium dendrobatidis and related Chytrids.</title>
        <authorList>
            <person name="Yacoub M.N."/>
            <person name="Stajich J.E."/>
            <person name="James T.Y."/>
        </authorList>
    </citation>
    <scope>NUCLEOTIDE SEQUENCE [LARGE SCALE GENOMIC DNA]</scope>
    <source>
        <strain evidence="4 5">JEL0888</strain>
    </source>
</reference>
<evidence type="ECO:0000259" key="3">
    <source>
        <dbReference type="PROSITE" id="PS51207"/>
    </source>
</evidence>
<feature type="region of interest" description="Disordered" evidence="2">
    <location>
        <begin position="1"/>
        <end position="75"/>
    </location>
</feature>
<comment type="caution">
    <text evidence="4">The sequence shown here is derived from an EMBL/GenBank/DDBJ whole genome shotgun (WGS) entry which is preliminary data.</text>
</comment>
<feature type="compositionally biased region" description="Low complexity" evidence="2">
    <location>
        <begin position="1"/>
        <end position="24"/>
    </location>
</feature>
<evidence type="ECO:0000313" key="4">
    <source>
        <dbReference type="EMBL" id="KAL2917199.1"/>
    </source>
</evidence>
<dbReference type="SMART" id="SM00313">
    <property type="entry name" value="PXA"/>
    <property type="match status" value="1"/>
</dbReference>